<dbReference type="EMBL" id="BGPR01137050">
    <property type="protein sequence ID" value="GBN59223.1"/>
    <property type="molecule type" value="Genomic_DNA"/>
</dbReference>
<evidence type="ECO:0000313" key="1">
    <source>
        <dbReference type="EMBL" id="GBN59223.1"/>
    </source>
</evidence>
<accession>A0A4Y2Q817</accession>
<proteinExistence type="predicted"/>
<name>A0A4Y2Q817_ARAVE</name>
<sequence length="98" mass="11045">MLSQYVEKTPNSFLKFRVVTVFDTQGSFAVLGRFTYEHQSFFAGFVVGTVTHHTSFCSSGLARDVTHSVFLQSEIFMIRGTHRVAFARLVGSVCDTLW</sequence>
<protein>
    <submittedName>
        <fullName evidence="1">Uncharacterized protein</fullName>
    </submittedName>
</protein>
<organism evidence="1 2">
    <name type="scientific">Araneus ventricosus</name>
    <name type="common">Orbweaver spider</name>
    <name type="synonym">Epeira ventricosa</name>
    <dbReference type="NCBI Taxonomy" id="182803"/>
    <lineage>
        <taxon>Eukaryota</taxon>
        <taxon>Metazoa</taxon>
        <taxon>Ecdysozoa</taxon>
        <taxon>Arthropoda</taxon>
        <taxon>Chelicerata</taxon>
        <taxon>Arachnida</taxon>
        <taxon>Araneae</taxon>
        <taxon>Araneomorphae</taxon>
        <taxon>Entelegynae</taxon>
        <taxon>Araneoidea</taxon>
        <taxon>Araneidae</taxon>
        <taxon>Araneus</taxon>
    </lineage>
</organism>
<evidence type="ECO:0000313" key="2">
    <source>
        <dbReference type="Proteomes" id="UP000499080"/>
    </source>
</evidence>
<keyword evidence="2" id="KW-1185">Reference proteome</keyword>
<comment type="caution">
    <text evidence="1">The sequence shown here is derived from an EMBL/GenBank/DDBJ whole genome shotgun (WGS) entry which is preliminary data.</text>
</comment>
<reference evidence="1 2" key="1">
    <citation type="journal article" date="2019" name="Sci. Rep.">
        <title>Orb-weaving spider Araneus ventricosus genome elucidates the spidroin gene catalogue.</title>
        <authorList>
            <person name="Kono N."/>
            <person name="Nakamura H."/>
            <person name="Ohtoshi R."/>
            <person name="Moran D.A.P."/>
            <person name="Shinohara A."/>
            <person name="Yoshida Y."/>
            <person name="Fujiwara M."/>
            <person name="Mori M."/>
            <person name="Tomita M."/>
            <person name="Arakawa K."/>
        </authorList>
    </citation>
    <scope>NUCLEOTIDE SEQUENCE [LARGE SCALE GENOMIC DNA]</scope>
</reference>
<gene>
    <name evidence="1" type="ORF">AVEN_249717_1</name>
</gene>
<dbReference type="AlphaFoldDB" id="A0A4Y2Q817"/>
<dbReference type="Proteomes" id="UP000499080">
    <property type="component" value="Unassembled WGS sequence"/>
</dbReference>